<evidence type="ECO:0000256" key="1">
    <source>
        <dbReference type="SAM" id="MobiDB-lite"/>
    </source>
</evidence>
<evidence type="ECO:0000313" key="4">
    <source>
        <dbReference type="EMBL" id="VFJ70478.1"/>
    </source>
</evidence>
<dbReference type="PANTHER" id="PTHR43581:SF2">
    <property type="entry name" value="EXCINUCLEASE ATPASE SUBUNIT"/>
    <property type="match status" value="1"/>
</dbReference>
<dbReference type="PANTHER" id="PTHR43581">
    <property type="entry name" value="ATP/GTP PHOSPHATASE"/>
    <property type="match status" value="1"/>
</dbReference>
<dbReference type="InterPro" id="IPR034139">
    <property type="entry name" value="TOPRIM_OLD"/>
</dbReference>
<dbReference type="SUPFAM" id="SSF52540">
    <property type="entry name" value="P-loop containing nucleoside triphosphate hydrolases"/>
    <property type="match status" value="1"/>
</dbReference>
<reference evidence="4" key="1">
    <citation type="submission" date="2019-02" db="EMBL/GenBank/DDBJ databases">
        <authorList>
            <person name="Gruber-Vodicka R. H."/>
            <person name="Seah K. B. B."/>
        </authorList>
    </citation>
    <scope>NUCLEOTIDE SEQUENCE</scope>
    <source>
        <strain evidence="4">BECK_BZ131</strain>
    </source>
</reference>
<dbReference type="InterPro" id="IPR027417">
    <property type="entry name" value="P-loop_NTPase"/>
</dbReference>
<dbReference type="Gene3D" id="3.40.50.300">
    <property type="entry name" value="P-loop containing nucleotide triphosphate hydrolases"/>
    <property type="match status" value="1"/>
</dbReference>
<dbReference type="CDD" id="cd01026">
    <property type="entry name" value="TOPRIM_OLD"/>
    <property type="match status" value="1"/>
</dbReference>
<feature type="region of interest" description="Disordered" evidence="1">
    <location>
        <begin position="168"/>
        <end position="190"/>
    </location>
</feature>
<name>A0A450TR53_9GAMM</name>
<evidence type="ECO:0000259" key="3">
    <source>
        <dbReference type="Pfam" id="PF20469"/>
    </source>
</evidence>
<dbReference type="InterPro" id="IPR051396">
    <property type="entry name" value="Bact_Antivir_Def_Nuclease"/>
</dbReference>
<dbReference type="Pfam" id="PF20469">
    <property type="entry name" value="OLD-like_TOPRIM"/>
    <property type="match status" value="1"/>
</dbReference>
<gene>
    <name evidence="4" type="ORF">BECKFW1821C_GA0114237_102320</name>
</gene>
<dbReference type="EMBL" id="CAADFE010000023">
    <property type="protein sequence ID" value="VFJ70478.1"/>
    <property type="molecule type" value="Genomic_DNA"/>
</dbReference>
<feature type="domain" description="OLD protein-like TOPRIM" evidence="3">
    <location>
        <begin position="539"/>
        <end position="603"/>
    </location>
</feature>
<sequence length="782" mass="88710">MVIRLRPVRRTMKRIDMRIEHVDIRNFRKLKSCRVELSSKETIFVGANNSGKTSAMDALMFFLKRSKQKDIRTIDFTLSNWSAINGIGESWVESTDEGDLDLAISMWRPYMPSIDVWLQVEDEEIHYVSHLIPTLDWSGGLLGVRLILEPKDTEKLYKAYKAAFESAKTTTESRSSSSQDDSGGNGKTRLNLWPQSMRDFLDRELHRYFAIHAYIRDPSRRDDEKSQDLPAESEPIEGDPFDGLIKIDIINAQRGFSDPNSDGDSSKNDRRLSVQLQRYYRDHLDPTELPDGNDLNALEAMEVARTAFNARLKESFHPAITELEGLNYPGFGGNPRITLSSKVNPVEGLNHDAAVQFDMARDSESSNAESLWLPEKYNGLGYQNLISMVFKLIRFRDEWMRVGKAGKKVAEKDSFIEPLHLVLIEEPEAHLHAQVQQVFIRKAYDVLRNHDHLKDKAQAQFHTQLAVSTHSNHIAHEIDFTCLRYFKRIPAINGDVPSATVVNLSTTFGDGKNGSKDDDAKKTSKFATRYLKTTHCDLFFADAAILVEGPAERMLIPHFIRSNYPDLDKSYLSILEIGGSHAHRLRPLIEALGLLTLVVTDLDSIDTDSKKKVCPKKDEKYQTGNNTLKQWAPRLEKLDEVLDASAEKKEASDGTVRIAYQCAIKVAWNDKEEEAIPYTFEDALVLANIDFFKEKNEETAGLIKKMAEAVSKQTLDEAYQEMFKALESGKKAEMALEILYITEPNQLEPPKYIKEGLDWLDAKLRPQFDDDIGRNPGTGGEA</sequence>
<accession>A0A450TR53</accession>
<feature type="compositionally biased region" description="Low complexity" evidence="1">
    <location>
        <begin position="173"/>
        <end position="182"/>
    </location>
</feature>
<protein>
    <submittedName>
        <fullName evidence="4">AAA ATPase domain-containing protein</fullName>
    </submittedName>
</protein>
<dbReference type="AlphaFoldDB" id="A0A450TR53"/>
<dbReference type="Pfam" id="PF13175">
    <property type="entry name" value="AAA_15"/>
    <property type="match status" value="1"/>
</dbReference>
<feature type="region of interest" description="Disordered" evidence="1">
    <location>
        <begin position="220"/>
        <end position="241"/>
    </location>
</feature>
<evidence type="ECO:0000259" key="2">
    <source>
        <dbReference type="Pfam" id="PF13175"/>
    </source>
</evidence>
<dbReference type="InterPro" id="IPR041685">
    <property type="entry name" value="AAA_GajA/Old/RecF-like"/>
</dbReference>
<organism evidence="4">
    <name type="scientific">Candidatus Kentrum sp. FW</name>
    <dbReference type="NCBI Taxonomy" id="2126338"/>
    <lineage>
        <taxon>Bacteria</taxon>
        <taxon>Pseudomonadati</taxon>
        <taxon>Pseudomonadota</taxon>
        <taxon>Gammaproteobacteria</taxon>
        <taxon>Candidatus Kentrum</taxon>
    </lineage>
</organism>
<proteinExistence type="predicted"/>
<feature type="domain" description="Endonuclease GajA/Old nuclease/RecF-like AAA" evidence="2">
    <location>
        <begin position="17"/>
        <end position="475"/>
    </location>
</feature>